<feature type="region of interest" description="Disordered" evidence="1">
    <location>
        <begin position="34"/>
        <end position="54"/>
    </location>
</feature>
<comment type="caution">
    <text evidence="2">The sequence shown here is derived from an EMBL/GenBank/DDBJ whole genome shotgun (WGS) entry which is preliminary data.</text>
</comment>
<accession>A0ABT2ISS8</accession>
<keyword evidence="3" id="KW-1185">Reference proteome</keyword>
<reference evidence="2 3" key="1">
    <citation type="submission" date="2022-09" db="EMBL/GenBank/DDBJ databases">
        <title>Chryseobacterium oleae sp.nov., isolated from the inter-root soil of Pyrola calliantha H. Andr. in Tibet.</title>
        <authorList>
            <person name="Li Z."/>
        </authorList>
    </citation>
    <scope>NUCLEOTIDE SEQUENCE [LARGE SCALE GENOMIC DNA]</scope>
    <source>
        <strain evidence="3">pc1-10</strain>
    </source>
</reference>
<proteinExistence type="predicted"/>
<dbReference type="RefSeq" id="WP_259838128.1">
    <property type="nucleotide sequence ID" value="NZ_JAOAMU010000002.1"/>
</dbReference>
<dbReference type="EMBL" id="JAOAMU010000002">
    <property type="protein sequence ID" value="MCT2561842.1"/>
    <property type="molecule type" value="Genomic_DNA"/>
</dbReference>
<evidence type="ECO:0000313" key="2">
    <source>
        <dbReference type="EMBL" id="MCT2561842.1"/>
    </source>
</evidence>
<evidence type="ECO:0000313" key="3">
    <source>
        <dbReference type="Proteomes" id="UP001525566"/>
    </source>
</evidence>
<gene>
    <name evidence="2" type="ORF">N0B48_08095</name>
</gene>
<dbReference type="Proteomes" id="UP001525566">
    <property type="component" value="Unassembled WGS sequence"/>
</dbReference>
<organism evidence="2 3">
    <name type="scientific">Chryseobacterium herbae</name>
    <dbReference type="NCBI Taxonomy" id="2976476"/>
    <lineage>
        <taxon>Bacteria</taxon>
        <taxon>Pseudomonadati</taxon>
        <taxon>Bacteroidota</taxon>
        <taxon>Flavobacteriia</taxon>
        <taxon>Flavobacteriales</taxon>
        <taxon>Weeksellaceae</taxon>
        <taxon>Chryseobacterium group</taxon>
        <taxon>Chryseobacterium</taxon>
    </lineage>
</organism>
<evidence type="ECO:0008006" key="4">
    <source>
        <dbReference type="Google" id="ProtNLM"/>
    </source>
</evidence>
<evidence type="ECO:0000256" key="1">
    <source>
        <dbReference type="SAM" id="MobiDB-lite"/>
    </source>
</evidence>
<sequence>MMNYATTYPIGTTASSRRKTAKATASAANRVHPMDETAKGCWRSPKRQTQISSPEPIANGFLKTTFLPRLKTGQSVQARQERGKMERDFYKSLSQLAKHYQIEPIQVQDFEHPYNIALSISDIQEKLKNKVIHWDSVRLVQQGTKAFLISEERYNTKSTLYYIPVTPLFLMLKDKSKKKSAQLLLSVCCYLYHIADIPYYRQEDSYLYWQYEMLTDWMQQDEDTEDTKIYSDEIRQAEWIGERMEQKLFNRKNLEVFKHRLHQFKSKDGFESECFKVAAKAYELYIRYPEEKFFRNAKASEWEHEDYENDNILTIEKYISFYSNSKGWLSDSLIECVNNEFAEYGDIEEPTIKKCFDGKPLVGNSLDFENRLFTLLDDLIYLLNTYTFQSHE</sequence>
<protein>
    <recommendedName>
        <fullName evidence="4">PRTRC system protein F</fullName>
    </recommendedName>
</protein>
<name>A0ABT2ISS8_9FLAO</name>